<dbReference type="GO" id="GO:0051213">
    <property type="term" value="F:dioxygenase activity"/>
    <property type="evidence" value="ECO:0007669"/>
    <property type="project" value="UniProtKB-KW"/>
</dbReference>
<evidence type="ECO:0000259" key="8">
    <source>
        <dbReference type="PROSITE" id="PS51819"/>
    </source>
</evidence>
<keyword evidence="4" id="KW-0677">Repeat</keyword>
<organism evidence="9 10">
    <name type="scientific">Chryseobacterium taichungense</name>
    <dbReference type="NCBI Taxonomy" id="295069"/>
    <lineage>
        <taxon>Bacteria</taxon>
        <taxon>Pseudomonadati</taxon>
        <taxon>Bacteroidota</taxon>
        <taxon>Flavobacteriia</taxon>
        <taxon>Flavobacteriales</taxon>
        <taxon>Weeksellaceae</taxon>
        <taxon>Chryseobacterium group</taxon>
        <taxon>Chryseobacterium</taxon>
    </lineage>
</organism>
<keyword evidence="5" id="KW-0058">Aromatic hydrocarbons catabolism</keyword>
<feature type="domain" description="VOC" evidence="8">
    <location>
        <begin position="151"/>
        <end position="273"/>
    </location>
</feature>
<name>A0A1H7YL87_9FLAO</name>
<keyword evidence="3" id="KW-0479">Metal-binding</keyword>
<dbReference type="InterPro" id="IPR029068">
    <property type="entry name" value="Glyas_Bleomycin-R_OHBP_Dase"/>
</dbReference>
<reference evidence="10" key="1">
    <citation type="submission" date="2016-10" db="EMBL/GenBank/DDBJ databases">
        <authorList>
            <person name="Varghese N."/>
            <person name="Submissions S."/>
        </authorList>
    </citation>
    <scope>NUCLEOTIDE SEQUENCE [LARGE SCALE GENOMIC DNA]</scope>
    <source>
        <strain evidence="10">DSM 17453</strain>
    </source>
</reference>
<evidence type="ECO:0000256" key="4">
    <source>
        <dbReference type="ARBA" id="ARBA00022737"/>
    </source>
</evidence>
<dbReference type="PANTHER" id="PTHR36113:SF3">
    <property type="entry name" value="SLL5075 PROTEIN"/>
    <property type="match status" value="1"/>
</dbReference>
<dbReference type="GO" id="GO:0046872">
    <property type="term" value="F:metal ion binding"/>
    <property type="evidence" value="ECO:0007669"/>
    <property type="project" value="UniProtKB-KW"/>
</dbReference>
<evidence type="ECO:0000313" key="9">
    <source>
        <dbReference type="EMBL" id="SEM46078.1"/>
    </source>
</evidence>
<evidence type="ECO:0000256" key="7">
    <source>
        <dbReference type="ARBA" id="ARBA00023002"/>
    </source>
</evidence>
<dbReference type="InterPro" id="IPR037523">
    <property type="entry name" value="VOC_core"/>
</dbReference>
<feature type="domain" description="VOC" evidence="8">
    <location>
        <begin position="7"/>
        <end position="121"/>
    </location>
</feature>
<evidence type="ECO:0000256" key="1">
    <source>
        <dbReference type="ARBA" id="ARBA00008784"/>
    </source>
</evidence>
<gene>
    <name evidence="9" type="ORF">SAMN05421856_103359</name>
</gene>
<dbReference type="OrthoDB" id="317332at2"/>
<keyword evidence="10" id="KW-1185">Reference proteome</keyword>
<dbReference type="AlphaFoldDB" id="A0A1H7YL87"/>
<dbReference type="Pfam" id="PF00903">
    <property type="entry name" value="Glyoxalase"/>
    <property type="match status" value="1"/>
</dbReference>
<dbReference type="SUPFAM" id="SSF54593">
    <property type="entry name" value="Glyoxalase/Bleomycin resistance protein/Dihydroxybiphenyl dioxygenase"/>
    <property type="match status" value="1"/>
</dbReference>
<dbReference type="STRING" id="295069.SAMN05421856_103359"/>
<dbReference type="PANTHER" id="PTHR36113">
    <property type="entry name" value="LYASE, PUTATIVE-RELATED-RELATED"/>
    <property type="match status" value="1"/>
</dbReference>
<evidence type="ECO:0000256" key="2">
    <source>
        <dbReference type="ARBA" id="ARBA00011881"/>
    </source>
</evidence>
<protein>
    <submittedName>
        <fullName evidence="9">Catechol 2,3-dioxygenase</fullName>
    </submittedName>
</protein>
<keyword evidence="6 9" id="KW-0223">Dioxygenase</keyword>
<dbReference type="InterPro" id="IPR004360">
    <property type="entry name" value="Glyas_Fos-R_dOase_dom"/>
</dbReference>
<keyword evidence="7" id="KW-0560">Oxidoreductase</keyword>
<dbReference type="Proteomes" id="UP000199450">
    <property type="component" value="Unassembled WGS sequence"/>
</dbReference>
<evidence type="ECO:0000256" key="6">
    <source>
        <dbReference type="ARBA" id="ARBA00022964"/>
    </source>
</evidence>
<dbReference type="EMBL" id="FOBV01000003">
    <property type="protein sequence ID" value="SEM46078.1"/>
    <property type="molecule type" value="Genomic_DNA"/>
</dbReference>
<comment type="subunit">
    <text evidence="2">Homotetramer.</text>
</comment>
<dbReference type="Gene3D" id="3.10.180.10">
    <property type="entry name" value="2,3-Dihydroxybiphenyl 1,2-Dioxygenase, domain 1"/>
    <property type="match status" value="2"/>
</dbReference>
<evidence type="ECO:0000256" key="3">
    <source>
        <dbReference type="ARBA" id="ARBA00022723"/>
    </source>
</evidence>
<evidence type="ECO:0000313" key="10">
    <source>
        <dbReference type="Proteomes" id="UP000199450"/>
    </source>
</evidence>
<sequence length="316" mass="36323">MEPKLAKLGHIAIVTPDLEKSHWFFHDVVGLNVQKKETNKIYYRGWADFEHHTLILIEGNEAQLDHIAWKTEKPEHVDMFKKKLNDAGFNTWDVQPGEEAGLGYAFRFKLPTGQIYEIYYEMEKPPAPEALKSRLKNQVFKSFNQGISPRCIDHVNYNVGNPDEAMKFHEEMFGFKSRECIELDNGMRVAHWTSVTSLVHDLAIMHDPENRQNRLHHIAFYLDSFQDVARAADIYREHGIELNVAPGKHGVTQASFIYAKDPGSGIRLELFSGGYHIYDPDWETVVWKENELADGIIWWGPELKSDFLPDSVGPAS</sequence>
<dbReference type="PROSITE" id="PS51819">
    <property type="entry name" value="VOC"/>
    <property type="match status" value="2"/>
</dbReference>
<comment type="similarity">
    <text evidence="1">Belongs to the extradiol ring-cleavage dioxygenase family.</text>
</comment>
<dbReference type="Pfam" id="PF22247">
    <property type="entry name" value="Diox-like_N"/>
    <property type="match status" value="1"/>
</dbReference>
<proteinExistence type="inferred from homology"/>
<dbReference type="InterPro" id="IPR051332">
    <property type="entry name" value="Fosfomycin_Res_Enzymes"/>
</dbReference>
<accession>A0A1H7YL87</accession>
<evidence type="ECO:0000256" key="5">
    <source>
        <dbReference type="ARBA" id="ARBA00022797"/>
    </source>
</evidence>
<dbReference type="InterPro" id="IPR054560">
    <property type="entry name" value="XylE-like_N"/>
</dbReference>
<dbReference type="RefSeq" id="WP_089999567.1">
    <property type="nucleotide sequence ID" value="NZ_FOBV01000003.1"/>
</dbReference>